<dbReference type="EMBL" id="LN828717">
    <property type="protein sequence ID" value="CFW42192.1"/>
    <property type="molecule type" value="Genomic_DNA"/>
</dbReference>
<dbReference type="RefSeq" id="YP_004030788.1">
    <property type="nucleotide sequence ID" value="NC_006820.1"/>
</dbReference>
<gene>
    <name evidence="3" type="ORF">S-PM2d239</name>
    <name evidence="2" type="ORF">S-PM2p239</name>
</gene>
<feature type="region of interest" description="Disordered" evidence="1">
    <location>
        <begin position="1"/>
        <end position="33"/>
    </location>
</feature>
<dbReference type="Proteomes" id="UP000246186">
    <property type="component" value="Genome"/>
</dbReference>
<dbReference type="KEGG" id="vg:10100899"/>
<evidence type="ECO:0000313" key="4">
    <source>
        <dbReference type="Proteomes" id="UP000000994"/>
    </source>
</evidence>
<evidence type="ECO:0000313" key="5">
    <source>
        <dbReference type="Proteomes" id="UP000246186"/>
    </source>
</evidence>
<reference evidence="2 4" key="1">
    <citation type="journal article" date="2004" name="Proc. Natl. Acad. Sci. U.S.A.">
        <title>Genetic organization of the psbAD region in phages infecting marine Synechococcus strains.</title>
        <authorList>
            <person name="Millard A."/>
            <person name="Clokie M.R."/>
            <person name="Shub D.A."/>
            <person name="Mann N.H."/>
        </authorList>
    </citation>
    <scope>NUCLEOTIDE SEQUENCE [LARGE SCALE GENOMIC DNA]</scope>
</reference>
<evidence type="ECO:0000313" key="2">
    <source>
        <dbReference type="EMBL" id="CBR26936.1"/>
    </source>
</evidence>
<accession>D8FRM9</accession>
<evidence type="ECO:0000256" key="1">
    <source>
        <dbReference type="SAM" id="MobiDB-lite"/>
    </source>
</evidence>
<organism evidence="2 4">
    <name type="scientific">Synechococcus phage S-PM2</name>
    <dbReference type="NCBI Taxonomy" id="238854"/>
    <lineage>
        <taxon>Viruses</taxon>
        <taxon>Duplodnaviria</taxon>
        <taxon>Heunggongvirae</taxon>
        <taxon>Uroviricota</taxon>
        <taxon>Caudoviricetes</taxon>
        <taxon>Pantevenvirales</taxon>
        <taxon>Kyanoviridae</taxon>
        <taxon>Nodensvirus</taxon>
        <taxon>Nodensvirus spm2</taxon>
    </lineage>
</organism>
<proteinExistence type="predicted"/>
<organismHost>
    <name type="scientific">Synechococcus</name>
    <dbReference type="NCBI Taxonomy" id="1129"/>
</organismHost>
<name>D8FRM9_BPSYP</name>
<dbReference type="Proteomes" id="UP000000994">
    <property type="component" value="Segment"/>
</dbReference>
<sequence length="33" mass="3730">MGQRLHQRPPDPRDDVRSVNRPLGGRDAPILPL</sequence>
<keyword evidence="4" id="KW-1185">Reference proteome</keyword>
<reference evidence="2 4" key="2">
    <citation type="journal article" date="2005" name="J. Bacteriol.">
        <title>The genome of S-PM2, a 'photosynthetic' T4-type bacteriophage that infects marine Synechococcus strains.</title>
        <authorList>
            <person name="Mann N.H."/>
            <person name="Clokie M.R."/>
            <person name="Millard A."/>
            <person name="Cook A."/>
            <person name="Wilson W.H."/>
            <person name="Wheatley P.J."/>
            <person name="Letarov A."/>
            <person name="Krisch H.M."/>
        </authorList>
    </citation>
    <scope>NUCLEOTIDE SEQUENCE</scope>
</reference>
<reference evidence="3 5" key="3">
    <citation type="journal article" date="2015" name="PLoS ONE">
        <title>Spontaneous Deletion of an "ORFanage" Region Facilitates Host Adaptation in a "Photosynthetic" Cyanophage.</title>
        <authorList>
            <person name="Puxty R.J."/>
            <person name="Perez-Sepulveda B."/>
            <person name="Rihtman B."/>
            <person name="Evans D.J."/>
            <person name="Millard A.D."/>
            <person name="Scanlan D.J."/>
        </authorList>
    </citation>
    <scope>NUCLEOTIDE SEQUENCE [LARGE SCALE GENOMIC DNA]</scope>
</reference>
<feature type="compositionally biased region" description="Basic and acidic residues" evidence="1">
    <location>
        <begin position="8"/>
        <end position="18"/>
    </location>
</feature>
<dbReference type="EMBL" id="AJ630128">
    <property type="protein sequence ID" value="CBR26936.1"/>
    <property type="molecule type" value="Genomic_DNA"/>
</dbReference>
<reference evidence="3" key="4">
    <citation type="submission" date="2015-02" db="EMBL/GenBank/DDBJ databases">
        <authorList>
            <person name="Chooi Y.-H."/>
        </authorList>
    </citation>
    <scope>NUCLEOTIDE SEQUENCE</scope>
</reference>
<protein>
    <submittedName>
        <fullName evidence="2">Hypothetical-Protein / belonging to T4-LIKE GC: 816</fullName>
    </submittedName>
</protein>
<evidence type="ECO:0000313" key="3">
    <source>
        <dbReference type="EMBL" id="CFW42192.1"/>
    </source>
</evidence>